<feature type="transmembrane region" description="Helical" evidence="13">
    <location>
        <begin position="979"/>
        <end position="996"/>
    </location>
</feature>
<dbReference type="FunFam" id="3.40.50.300:FF:000012">
    <property type="entry name" value="Transitional endoplasmic reticulum ATPase"/>
    <property type="match status" value="1"/>
</dbReference>
<keyword evidence="5 13" id="KW-0812">Transmembrane</keyword>
<evidence type="ECO:0000259" key="15">
    <source>
        <dbReference type="SMART" id="SM01072"/>
    </source>
</evidence>
<feature type="transmembrane region" description="Helical" evidence="13">
    <location>
        <begin position="654"/>
        <end position="676"/>
    </location>
</feature>
<evidence type="ECO:0000259" key="16">
    <source>
        <dbReference type="SMART" id="SM01073"/>
    </source>
</evidence>
<dbReference type="InterPro" id="IPR009010">
    <property type="entry name" value="Asp_de-COase-like_dom_sf"/>
</dbReference>
<dbReference type="InterPro" id="IPR004201">
    <property type="entry name" value="Cdc48_dom2"/>
</dbReference>
<dbReference type="Pfam" id="PF02359">
    <property type="entry name" value="CDC48_N"/>
    <property type="match status" value="1"/>
</dbReference>
<dbReference type="SMART" id="SM01073">
    <property type="entry name" value="CDC48_N"/>
    <property type="match status" value="2"/>
</dbReference>
<feature type="transmembrane region" description="Helical" evidence="13">
    <location>
        <begin position="718"/>
        <end position="741"/>
    </location>
</feature>
<keyword evidence="11 13" id="KW-0472">Membrane</keyword>
<protein>
    <recommendedName>
        <fullName evidence="3">dolichol kinase</fullName>
        <ecNumber evidence="3">2.7.1.108</ecNumber>
    </recommendedName>
</protein>
<evidence type="ECO:0000313" key="18">
    <source>
        <dbReference type="Proteomes" id="UP000289738"/>
    </source>
</evidence>
<evidence type="ECO:0000256" key="5">
    <source>
        <dbReference type="ARBA" id="ARBA00022692"/>
    </source>
</evidence>
<dbReference type="InterPro" id="IPR003338">
    <property type="entry name" value="CDC4_N-term_subdom"/>
</dbReference>
<dbReference type="InterPro" id="IPR027417">
    <property type="entry name" value="P-loop_NTPase"/>
</dbReference>
<evidence type="ECO:0000256" key="8">
    <source>
        <dbReference type="ARBA" id="ARBA00022824"/>
    </source>
</evidence>
<dbReference type="InterPro" id="IPR032974">
    <property type="entry name" value="Polypren_kinase"/>
</dbReference>
<dbReference type="Pfam" id="PF02933">
    <property type="entry name" value="CDC48_2"/>
    <property type="match status" value="1"/>
</dbReference>
<gene>
    <name evidence="17" type="ORF">Ahy_A03g014836</name>
</gene>
<feature type="transmembrane region" description="Helical" evidence="13">
    <location>
        <begin position="949"/>
        <end position="967"/>
    </location>
</feature>
<dbReference type="Gene3D" id="1.10.8.60">
    <property type="match status" value="1"/>
</dbReference>
<feature type="transmembrane region" description="Helical" evidence="13">
    <location>
        <begin position="848"/>
        <end position="869"/>
    </location>
</feature>
<dbReference type="SUPFAM" id="SSF52540">
    <property type="entry name" value="P-loop containing nucleoside triphosphate hydrolases"/>
    <property type="match status" value="1"/>
</dbReference>
<dbReference type="Proteomes" id="UP000289738">
    <property type="component" value="Chromosome A03"/>
</dbReference>
<evidence type="ECO:0000256" key="1">
    <source>
        <dbReference type="ARBA" id="ARBA00004477"/>
    </source>
</evidence>
<evidence type="ECO:0000256" key="12">
    <source>
        <dbReference type="SAM" id="MobiDB-lite"/>
    </source>
</evidence>
<feature type="transmembrane region" description="Helical" evidence="13">
    <location>
        <begin position="66"/>
        <end position="85"/>
    </location>
</feature>
<feature type="transmembrane region" description="Helical" evidence="13">
    <location>
        <begin position="1060"/>
        <end position="1077"/>
    </location>
</feature>
<keyword evidence="9" id="KW-0067">ATP-binding</keyword>
<dbReference type="SMART" id="SM01072">
    <property type="entry name" value="CDC48_2"/>
    <property type="match status" value="1"/>
</dbReference>
<dbReference type="SMART" id="SM00382">
    <property type="entry name" value="AAA"/>
    <property type="match status" value="1"/>
</dbReference>
<feature type="transmembrane region" description="Helical" evidence="13">
    <location>
        <begin position="1017"/>
        <end position="1040"/>
    </location>
</feature>
<dbReference type="PROSITE" id="PS00674">
    <property type="entry name" value="AAA"/>
    <property type="match status" value="1"/>
</dbReference>
<keyword evidence="10 13" id="KW-1133">Transmembrane helix</keyword>
<dbReference type="InterPro" id="IPR003959">
    <property type="entry name" value="ATPase_AAA_core"/>
</dbReference>
<evidence type="ECO:0000256" key="7">
    <source>
        <dbReference type="ARBA" id="ARBA00022777"/>
    </source>
</evidence>
<dbReference type="EC" id="2.7.1.108" evidence="3"/>
<dbReference type="GO" id="GO:0043048">
    <property type="term" value="P:dolichyl monophosphate biosynthetic process"/>
    <property type="evidence" value="ECO:0007669"/>
    <property type="project" value="TreeGrafter"/>
</dbReference>
<dbReference type="FunFam" id="3.10.330.10:FF:000001">
    <property type="entry name" value="Cell division control 48"/>
    <property type="match status" value="1"/>
</dbReference>
<comment type="similarity">
    <text evidence="2">Belongs to the polyprenol kinase family.</text>
</comment>
<dbReference type="Gene3D" id="3.40.50.300">
    <property type="entry name" value="P-loop containing nucleotide triphosphate hydrolases"/>
    <property type="match status" value="1"/>
</dbReference>
<dbReference type="SUPFAM" id="SSF50692">
    <property type="entry name" value="ADC-like"/>
    <property type="match status" value="2"/>
</dbReference>
<evidence type="ECO:0000259" key="14">
    <source>
        <dbReference type="SMART" id="SM00382"/>
    </source>
</evidence>
<feature type="region of interest" description="Disordered" evidence="12">
    <location>
        <begin position="1"/>
        <end position="26"/>
    </location>
</feature>
<dbReference type="Gene3D" id="2.40.40.20">
    <property type="match status" value="2"/>
</dbReference>
<feature type="domain" description="CDC48 N-terminal subdomain" evidence="16">
    <location>
        <begin position="106"/>
        <end position="187"/>
    </location>
</feature>
<sequence>MLSSDSTKSPMSHQGESSDSKSGKKDFSTAILERKKLPKRLVVDEAVNDDNSVVAMHPQTMEKLQLFRGDTILIIVTSLNLFGGLQSSSQTWFKTDFYCFWTCLVSILVFCAGLFGHCAVLLCDVFMGLVVCDVCFVVQGKKRKDTICIALADDNCEVPKIRMNKVVRSNLRVRLGDVVSVHQCPDVKYGKRVHILPIDDTVEGVTGNLFDAYLKPYFLEAYRPVRKGDLFLVQGGMRSVEFKVIETDPGEYCVVAPDTEIFCEGEPVKREDEERLDEVGYDDVGGVRKQMAQIRELVELPLRHPQLFKSIGVKPPKGILLYGPPGSGKTLIARAVANETGAFFFCISGPEIMSKLAGGSESNLRKAFEEAEKNAPSIIFIDEIDSIAPKREKTNGEVERRIVSQLLTLMDGLKSHAHVIVIGATNHPNSIDPALRRFFDREIDIGVPDEVSPLEVLRIHTKNMKLSDEVDLERISKDTHGYVGADLAALCTEAAHTERVVKDKVLVFNFTDVGKLPPHVLNGERAVVLFFIAHILFSLPFSLLLSHGVPLSFLALAASFIEISYDAAASSSSLFRTRRGASSGILLGAVTLPALLLSKLTQLSRGFSLAQVNLQEIHYTTLQYWATSATSFVVLVFLSFVLSHRTPLSRKDWGLGFGLCFLFLQASLCFLALVSTSSQSGLQLACKLSWVLGHGLAAVMLIQHFLGTFPSCASIGEALLATAGIVLYFGDMLLLTVMRLYGLLMSSDLVTAEYETSRSEIGIIIQGVLLGLLLYPIPFKYILRVWEWSTNTASAESRRYSEIRRSVIFISLFVLVMVGIVPLWMQFVHEFHLHPILWVLSFVLSDPFKRLSLCIYWVCVICLSVLYVYDISKNSRVERILLRKYYHLLAVLMFVPALILQPEFLDLGFGAALAIFLTLEIIRIWRIWPLGQPIHQFMNAFTDHRDSDFLIVSHFSLLLGCALPIWLSSGYNDRPLAPFAGILSLGIGDTMASLIGHKYGVLRWSKTGKKTIEGTAAGIMSVLASCWLLLLLLASSGYIFTQHWFSLLLSVTVSGLLEAYTAQLDNAFIPLFFYSLLCL</sequence>
<dbReference type="PANTHER" id="PTHR13205:SF15">
    <property type="entry name" value="DOLICHOL KINASE"/>
    <property type="match status" value="1"/>
</dbReference>
<comment type="subcellular location">
    <subcellularLocation>
        <location evidence="1">Endoplasmic reticulum membrane</location>
        <topology evidence="1">Multi-pass membrane protein</topology>
    </subcellularLocation>
</comment>
<dbReference type="Pfam" id="PF17862">
    <property type="entry name" value="AAA_lid_3"/>
    <property type="match status" value="1"/>
</dbReference>
<evidence type="ECO:0000256" key="2">
    <source>
        <dbReference type="ARBA" id="ARBA00010794"/>
    </source>
</evidence>
<organism evidence="17 18">
    <name type="scientific">Arachis hypogaea</name>
    <name type="common">Peanut</name>
    <dbReference type="NCBI Taxonomy" id="3818"/>
    <lineage>
        <taxon>Eukaryota</taxon>
        <taxon>Viridiplantae</taxon>
        <taxon>Streptophyta</taxon>
        <taxon>Embryophyta</taxon>
        <taxon>Tracheophyta</taxon>
        <taxon>Spermatophyta</taxon>
        <taxon>Magnoliopsida</taxon>
        <taxon>eudicotyledons</taxon>
        <taxon>Gunneridae</taxon>
        <taxon>Pentapetalae</taxon>
        <taxon>rosids</taxon>
        <taxon>fabids</taxon>
        <taxon>Fabales</taxon>
        <taxon>Fabaceae</taxon>
        <taxon>Papilionoideae</taxon>
        <taxon>50 kb inversion clade</taxon>
        <taxon>dalbergioids sensu lato</taxon>
        <taxon>Dalbergieae</taxon>
        <taxon>Pterocarpus clade</taxon>
        <taxon>Arachis</taxon>
    </lineage>
</organism>
<evidence type="ECO:0000256" key="10">
    <source>
        <dbReference type="ARBA" id="ARBA00022989"/>
    </source>
</evidence>
<feature type="transmembrane region" description="Helical" evidence="13">
    <location>
        <begin position="688"/>
        <end position="706"/>
    </location>
</feature>
<reference evidence="17 18" key="1">
    <citation type="submission" date="2019-01" db="EMBL/GenBank/DDBJ databases">
        <title>Sequencing of cultivated peanut Arachis hypogaea provides insights into genome evolution and oil improvement.</title>
        <authorList>
            <person name="Chen X."/>
        </authorList>
    </citation>
    <scope>NUCLEOTIDE SEQUENCE [LARGE SCALE GENOMIC DNA]</scope>
    <source>
        <strain evidence="18">cv. Fuhuasheng</strain>
        <tissue evidence="17">Leaves</tissue>
    </source>
</reference>
<feature type="transmembrane region" description="Helical" evidence="13">
    <location>
        <begin position="622"/>
        <end position="642"/>
    </location>
</feature>
<evidence type="ECO:0000256" key="4">
    <source>
        <dbReference type="ARBA" id="ARBA00022679"/>
    </source>
</evidence>
<dbReference type="InterPro" id="IPR003593">
    <property type="entry name" value="AAA+_ATPase"/>
</dbReference>
<dbReference type="FunFam" id="2.40.40.20:FF:000003">
    <property type="entry name" value="Transitional endoplasmic reticulum ATPase"/>
    <property type="match status" value="2"/>
</dbReference>
<feature type="compositionally biased region" description="Basic and acidic residues" evidence="12">
    <location>
        <begin position="16"/>
        <end position="26"/>
    </location>
</feature>
<evidence type="ECO:0000256" key="9">
    <source>
        <dbReference type="ARBA" id="ARBA00022840"/>
    </source>
</evidence>
<feature type="transmembrane region" description="Helical" evidence="13">
    <location>
        <begin position="907"/>
        <end position="928"/>
    </location>
</feature>
<feature type="transmembrane region" description="Helical" evidence="13">
    <location>
        <begin position="581"/>
        <end position="602"/>
    </location>
</feature>
<accession>A0A445DYW4</accession>
<evidence type="ECO:0000256" key="3">
    <source>
        <dbReference type="ARBA" id="ARBA00012132"/>
    </source>
</evidence>
<feature type="compositionally biased region" description="Polar residues" evidence="12">
    <location>
        <begin position="1"/>
        <end position="15"/>
    </location>
</feature>
<keyword evidence="4" id="KW-0808">Transferase</keyword>
<proteinExistence type="inferred from homology"/>
<dbReference type="CDD" id="cd19519">
    <property type="entry name" value="RecA-like_CDC48_r1-like"/>
    <property type="match status" value="1"/>
</dbReference>
<feature type="domain" description="CDC48" evidence="15">
    <location>
        <begin position="204"/>
        <end position="270"/>
    </location>
</feature>
<keyword evidence="7" id="KW-0418">Kinase</keyword>
<dbReference type="GO" id="GO:0005524">
    <property type="term" value="F:ATP binding"/>
    <property type="evidence" value="ECO:0007669"/>
    <property type="project" value="UniProtKB-KW"/>
</dbReference>
<dbReference type="PANTHER" id="PTHR13205">
    <property type="entry name" value="TRANSMEMBRANE PROTEIN 15-RELATED"/>
    <property type="match status" value="1"/>
</dbReference>
<name>A0A445DYW4_ARAHY</name>
<dbReference type="InterPro" id="IPR029067">
    <property type="entry name" value="CDC48_domain_2-like_sf"/>
</dbReference>
<dbReference type="InterPro" id="IPR003960">
    <property type="entry name" value="ATPase_AAA_CS"/>
</dbReference>
<feature type="transmembrane region" description="Helical" evidence="13">
    <location>
        <begin position="807"/>
        <end position="828"/>
    </location>
</feature>
<dbReference type="Pfam" id="PF00004">
    <property type="entry name" value="AAA"/>
    <property type="match status" value="1"/>
</dbReference>
<evidence type="ECO:0000313" key="17">
    <source>
        <dbReference type="EMBL" id="RYR68344.1"/>
    </source>
</evidence>
<feature type="transmembrane region" description="Helical" evidence="13">
    <location>
        <begin position="97"/>
        <end position="115"/>
    </location>
</feature>
<dbReference type="InterPro" id="IPR041569">
    <property type="entry name" value="AAA_lid_3"/>
</dbReference>
<evidence type="ECO:0000256" key="6">
    <source>
        <dbReference type="ARBA" id="ARBA00022741"/>
    </source>
</evidence>
<dbReference type="GO" id="GO:0005789">
    <property type="term" value="C:endoplasmic reticulum membrane"/>
    <property type="evidence" value="ECO:0007669"/>
    <property type="project" value="UniProtKB-SubCell"/>
</dbReference>
<keyword evidence="6" id="KW-0547">Nucleotide-binding</keyword>
<dbReference type="SUPFAM" id="SSF54585">
    <property type="entry name" value="Cdc48 domain 2-like"/>
    <property type="match status" value="1"/>
</dbReference>
<keyword evidence="8" id="KW-0256">Endoplasmic reticulum</keyword>
<feature type="domain" description="CDC48 N-terminal subdomain" evidence="16">
    <location>
        <begin position="40"/>
        <end position="98"/>
    </location>
</feature>
<feature type="transmembrane region" description="Helical" evidence="13">
    <location>
        <begin position="881"/>
        <end position="901"/>
    </location>
</feature>
<feature type="transmembrane region" description="Helical" evidence="13">
    <location>
        <begin position="761"/>
        <end position="779"/>
    </location>
</feature>
<keyword evidence="18" id="KW-1185">Reference proteome</keyword>
<feature type="domain" description="AAA+ ATPase" evidence="14">
    <location>
        <begin position="315"/>
        <end position="449"/>
    </location>
</feature>
<dbReference type="GO" id="GO:0004168">
    <property type="term" value="F:dolichol kinase activity"/>
    <property type="evidence" value="ECO:0007669"/>
    <property type="project" value="UniProtKB-EC"/>
</dbReference>
<dbReference type="AlphaFoldDB" id="A0A445DYW4"/>
<evidence type="ECO:0000256" key="11">
    <source>
        <dbReference type="ARBA" id="ARBA00023136"/>
    </source>
</evidence>
<evidence type="ECO:0000256" key="13">
    <source>
        <dbReference type="SAM" id="Phobius"/>
    </source>
</evidence>
<dbReference type="Gene3D" id="3.10.330.10">
    <property type="match status" value="1"/>
</dbReference>
<dbReference type="STRING" id="3818.A0A445DYW4"/>
<dbReference type="EMBL" id="SDMP01000003">
    <property type="protein sequence ID" value="RYR68344.1"/>
    <property type="molecule type" value="Genomic_DNA"/>
</dbReference>
<dbReference type="GO" id="GO:0016887">
    <property type="term" value="F:ATP hydrolysis activity"/>
    <property type="evidence" value="ECO:0007669"/>
    <property type="project" value="InterPro"/>
</dbReference>
<comment type="caution">
    <text evidence="17">The sequence shown here is derived from an EMBL/GenBank/DDBJ whole genome shotgun (WGS) entry which is preliminary data.</text>
</comment>